<sequence length="345" mass="38833">MMLGLQAFLLALLACLLILYVLKQNRLPRFYPPGPIWIPVIGGLWKIGFKLTPNSYSKLAAKYGNVYSLPIGSHASVIVSEFPAVKEFMINHSEQISNRPLTPFLAALTDGKGIIFSNGDTWKQHRKFGIVTMRKLGIGKKNMERQVEEEARQLVEYFACAKGQLFDPSLLIRNSVVNVICGVTFGTRFSMDDSDFLRLVEAVSTVIRFGGSLFHLLYESFPRLMKHLPGPHNEILACAATIKSFARNQIDNHRAKPAMHEPQDFVDFYLLQMEKSKHDPGSTYDDNNLTQCITDFFLAGMDTTTTTLQWGLLLMATHPGIQGFLHKTVIMYIFYSDGWTPSADT</sequence>
<name>A0ACB8FC95_9SAUR</name>
<accession>A0ACB8FC95</accession>
<comment type="caution">
    <text evidence="1">The sequence shown here is derived from an EMBL/GenBank/DDBJ whole genome shotgun (WGS) entry which is preliminary data.</text>
</comment>
<dbReference type="EMBL" id="CM037621">
    <property type="protein sequence ID" value="KAH8002663.1"/>
    <property type="molecule type" value="Genomic_DNA"/>
</dbReference>
<keyword evidence="2" id="KW-1185">Reference proteome</keyword>
<dbReference type="Proteomes" id="UP000827872">
    <property type="component" value="Linkage Group LG08"/>
</dbReference>
<evidence type="ECO:0000313" key="1">
    <source>
        <dbReference type="EMBL" id="KAH8002663.1"/>
    </source>
</evidence>
<evidence type="ECO:0000313" key="2">
    <source>
        <dbReference type="Proteomes" id="UP000827872"/>
    </source>
</evidence>
<organism evidence="1 2">
    <name type="scientific">Sphaerodactylus townsendi</name>
    <dbReference type="NCBI Taxonomy" id="933632"/>
    <lineage>
        <taxon>Eukaryota</taxon>
        <taxon>Metazoa</taxon>
        <taxon>Chordata</taxon>
        <taxon>Craniata</taxon>
        <taxon>Vertebrata</taxon>
        <taxon>Euteleostomi</taxon>
        <taxon>Lepidosauria</taxon>
        <taxon>Squamata</taxon>
        <taxon>Bifurcata</taxon>
        <taxon>Gekkota</taxon>
        <taxon>Sphaerodactylidae</taxon>
        <taxon>Sphaerodactylus</taxon>
    </lineage>
</organism>
<gene>
    <name evidence="1" type="ORF">K3G42_027048</name>
</gene>
<reference evidence="1" key="1">
    <citation type="submission" date="2021-08" db="EMBL/GenBank/DDBJ databases">
        <title>The first chromosome-level gecko genome reveals the dynamic sex chromosomes of Neotropical dwarf geckos (Sphaerodactylidae: Sphaerodactylus).</title>
        <authorList>
            <person name="Pinto B.J."/>
            <person name="Keating S.E."/>
            <person name="Gamble T."/>
        </authorList>
    </citation>
    <scope>NUCLEOTIDE SEQUENCE</scope>
    <source>
        <strain evidence="1">TG3544</strain>
    </source>
</reference>
<protein>
    <submittedName>
        <fullName evidence="1">Uncharacterized protein</fullName>
    </submittedName>
</protein>
<proteinExistence type="predicted"/>